<sequence>MSSHYSYGAFDILNEKTAIELSQSRVGTKIDSIHRPGVKINVMSGEEWKQLVKVSDARRRQKDAQIQQDLKQQHTTVKEIAIKTVTSYFAMVNSQREYVSKLAKMLKAYYKTPDGDKLSGQEWEAAYAEVGRFLAAVLVAFHFQMDRSCGVDVQGPGIEELREAHMGWDVPNRHWVQDYIAHRQVSVSDDEEKYLKSLVDRRVDLPIFILAACEDNVNRISQTEGSSLSAPKALLDFVIEDNFIREEMIKLVLENNLW</sequence>
<reference evidence="2" key="1">
    <citation type="submission" date="2014-10" db="EMBL/GenBank/DDBJ databases">
        <authorList>
            <person name="King R."/>
        </authorList>
    </citation>
    <scope>NUCLEOTIDE SEQUENCE [LARGE SCALE GENOMIC DNA]</scope>
    <source>
        <strain evidence="2">A3/5</strain>
    </source>
</reference>
<dbReference type="OrthoDB" id="5095786at2759"/>
<protein>
    <submittedName>
        <fullName evidence="1">Uncharacterized protein</fullName>
    </submittedName>
</protein>
<organism evidence="1 2">
    <name type="scientific">Fusarium venenatum</name>
    <dbReference type="NCBI Taxonomy" id="56646"/>
    <lineage>
        <taxon>Eukaryota</taxon>
        <taxon>Fungi</taxon>
        <taxon>Dikarya</taxon>
        <taxon>Ascomycota</taxon>
        <taxon>Pezizomycotina</taxon>
        <taxon>Sordariomycetes</taxon>
        <taxon>Hypocreomycetidae</taxon>
        <taxon>Hypocreales</taxon>
        <taxon>Nectriaceae</taxon>
        <taxon>Fusarium</taxon>
    </lineage>
</organism>
<evidence type="ECO:0000313" key="2">
    <source>
        <dbReference type="Proteomes" id="UP000245910"/>
    </source>
</evidence>
<dbReference type="AlphaFoldDB" id="A0A2L2TJA9"/>
<accession>A0A2L2TJA9</accession>
<name>A0A2L2TJA9_9HYPO</name>
<proteinExistence type="predicted"/>
<dbReference type="EMBL" id="LN649230">
    <property type="protein sequence ID" value="CEI60330.1"/>
    <property type="molecule type" value="Genomic_DNA"/>
</dbReference>
<evidence type="ECO:0000313" key="1">
    <source>
        <dbReference type="EMBL" id="CEI60330.1"/>
    </source>
</evidence>
<keyword evidence="2" id="KW-1185">Reference proteome</keyword>
<dbReference type="Proteomes" id="UP000245910">
    <property type="component" value="Chromosome II"/>
</dbReference>